<dbReference type="Proteomes" id="UP000429811">
    <property type="component" value="Unassembled WGS sequence"/>
</dbReference>
<dbReference type="EMBL" id="WKPR01000006">
    <property type="protein sequence ID" value="MSB19552.1"/>
    <property type="molecule type" value="Genomic_DNA"/>
</dbReference>
<evidence type="ECO:0000313" key="7">
    <source>
        <dbReference type="Proteomes" id="UP000434475"/>
    </source>
</evidence>
<evidence type="ECO:0000313" key="4">
    <source>
        <dbReference type="EMBL" id="MSB50004.1"/>
    </source>
</evidence>
<dbReference type="Gene3D" id="1.10.260.40">
    <property type="entry name" value="lambda repressor-like DNA-binding domains"/>
    <property type="match status" value="1"/>
</dbReference>
<dbReference type="EMBL" id="WKPO01000024">
    <property type="protein sequence ID" value="MSB50004.1"/>
    <property type="molecule type" value="Genomic_DNA"/>
</dbReference>
<dbReference type="InterPro" id="IPR001387">
    <property type="entry name" value="Cro/C1-type_HTH"/>
</dbReference>
<evidence type="ECO:0000313" key="3">
    <source>
        <dbReference type="EMBL" id="MSB19552.1"/>
    </source>
</evidence>
<evidence type="ECO:0000259" key="2">
    <source>
        <dbReference type="PROSITE" id="PS50943"/>
    </source>
</evidence>
<dbReference type="InterPro" id="IPR010982">
    <property type="entry name" value="Lambda_DNA-bd_dom_sf"/>
</dbReference>
<dbReference type="PROSITE" id="PS50943">
    <property type="entry name" value="HTH_CROC1"/>
    <property type="match status" value="1"/>
</dbReference>
<proteinExistence type="predicted"/>
<feature type="domain" description="HTH cro/C1-type" evidence="2">
    <location>
        <begin position="32"/>
        <end position="86"/>
    </location>
</feature>
<organism evidence="4 6">
    <name type="scientific">Flavonifractor plautii</name>
    <name type="common">Fusobacterium plautii</name>
    <dbReference type="NCBI Taxonomy" id="292800"/>
    <lineage>
        <taxon>Bacteria</taxon>
        <taxon>Bacillati</taxon>
        <taxon>Bacillota</taxon>
        <taxon>Clostridia</taxon>
        <taxon>Eubacteriales</taxon>
        <taxon>Oscillospiraceae</taxon>
        <taxon>Flavonifractor</taxon>
    </lineage>
</organism>
<dbReference type="OrthoDB" id="2084861at2"/>
<evidence type="ECO:0000313" key="5">
    <source>
        <dbReference type="EMBL" id="QQR07053.1"/>
    </source>
</evidence>
<dbReference type="PANTHER" id="PTHR46558">
    <property type="entry name" value="TRACRIPTIONAL REGULATORY PROTEIN-RELATED-RELATED"/>
    <property type="match status" value="1"/>
</dbReference>
<sequence length="96" mass="11430">MMMLLYYTKFDDVSRGKEKKMEIILPRLAERLKPLRKRFGRTQKDMAELLGVTERHYQKIEYGHINVSATTLILLADYFHVTTDYLLGREDTDDHH</sequence>
<dbReference type="GO" id="GO:0003677">
    <property type="term" value="F:DNA binding"/>
    <property type="evidence" value="ECO:0007669"/>
    <property type="project" value="UniProtKB-KW"/>
</dbReference>
<dbReference type="Proteomes" id="UP000595792">
    <property type="component" value="Chromosome"/>
</dbReference>
<accession>A0A174RSP0</accession>
<evidence type="ECO:0000256" key="1">
    <source>
        <dbReference type="ARBA" id="ARBA00023125"/>
    </source>
</evidence>
<evidence type="ECO:0000313" key="8">
    <source>
        <dbReference type="Proteomes" id="UP000595792"/>
    </source>
</evidence>
<dbReference type="RefSeq" id="WP_021631922.1">
    <property type="nucleotide sequence ID" value="NZ_JAQLWP010000104.1"/>
</dbReference>
<protein>
    <submittedName>
        <fullName evidence="4">Helix-turn-helix domain-containing protein</fullName>
    </submittedName>
    <submittedName>
        <fullName evidence="5">Helix-turn-helix transcriptional regulator</fullName>
    </submittedName>
</protein>
<reference evidence="6 7" key="1">
    <citation type="journal article" date="2019" name="Nat. Med.">
        <title>A library of human gut bacterial isolates paired with longitudinal multiomics data enables mechanistic microbiome research.</title>
        <authorList>
            <person name="Poyet M."/>
            <person name="Groussin M."/>
            <person name="Gibbons S.M."/>
            <person name="Avila-Pacheco J."/>
            <person name="Jiang X."/>
            <person name="Kearney S.M."/>
            <person name="Perrotta A.R."/>
            <person name="Berdy B."/>
            <person name="Zhao S."/>
            <person name="Lieberman T.D."/>
            <person name="Swanson P.K."/>
            <person name="Smith M."/>
            <person name="Roesemann S."/>
            <person name="Alexander J.E."/>
            <person name="Rich S.A."/>
            <person name="Livny J."/>
            <person name="Vlamakis H."/>
            <person name="Clish C."/>
            <person name="Bullock K."/>
            <person name="Deik A."/>
            <person name="Scott J."/>
            <person name="Pierce K.A."/>
            <person name="Xavier R.J."/>
            <person name="Alm E.J."/>
        </authorList>
    </citation>
    <scope>NUCLEOTIDE SEQUENCE [LARGE SCALE GENOMIC DNA]</scope>
    <source>
        <strain evidence="3 7">BIOML-A2</strain>
        <strain evidence="4 6">BIOML-A5</strain>
    </source>
</reference>
<name>A0A174RSP0_FLAPL</name>
<dbReference type="SMART" id="SM00530">
    <property type="entry name" value="HTH_XRE"/>
    <property type="match status" value="1"/>
</dbReference>
<reference evidence="5 8" key="2">
    <citation type="submission" date="2020-11" db="EMBL/GenBank/DDBJ databases">
        <title>Closed and high quality bacterial genomes of the OMM12 community.</title>
        <authorList>
            <person name="Marbouty M."/>
            <person name="Lamy-Besnier Q."/>
            <person name="Debarbieux L."/>
            <person name="Koszul R."/>
        </authorList>
    </citation>
    <scope>NUCLEOTIDE SEQUENCE [LARGE SCALE GENOMIC DNA]</scope>
    <source>
        <strain evidence="5 8">YL31</strain>
    </source>
</reference>
<dbReference type="AlphaFoldDB" id="A0A174RSP0"/>
<dbReference type="SUPFAM" id="SSF47413">
    <property type="entry name" value="lambda repressor-like DNA-binding domains"/>
    <property type="match status" value="1"/>
</dbReference>
<evidence type="ECO:0000313" key="6">
    <source>
        <dbReference type="Proteomes" id="UP000429811"/>
    </source>
</evidence>
<dbReference type="PANTHER" id="PTHR46558:SF14">
    <property type="entry name" value="HTH-TYPE TRANSCRIPTIONAL REGULATOR ANSR"/>
    <property type="match status" value="1"/>
</dbReference>
<dbReference type="CDD" id="cd00093">
    <property type="entry name" value="HTH_XRE"/>
    <property type="match status" value="1"/>
</dbReference>
<gene>
    <name evidence="4" type="ORF">GKE90_15085</name>
    <name evidence="3" type="ORF">GKE97_08465</name>
    <name evidence="5" type="ORF">I5Q84_06095</name>
</gene>
<keyword evidence="1" id="KW-0238">DNA-binding</keyword>
<dbReference type="Pfam" id="PF01381">
    <property type="entry name" value="HTH_3"/>
    <property type="match status" value="1"/>
</dbReference>
<dbReference type="EMBL" id="CP065315">
    <property type="protein sequence ID" value="QQR07053.1"/>
    <property type="molecule type" value="Genomic_DNA"/>
</dbReference>
<dbReference type="Proteomes" id="UP000434475">
    <property type="component" value="Unassembled WGS sequence"/>
</dbReference>